<evidence type="ECO:0000256" key="5">
    <source>
        <dbReference type="ARBA" id="ARBA00022989"/>
    </source>
</evidence>
<evidence type="ECO:0000256" key="1">
    <source>
        <dbReference type="ARBA" id="ARBA00004167"/>
    </source>
</evidence>
<dbReference type="PANTHER" id="PTHR21461:SF69">
    <property type="entry name" value="GLYCOSYLTRANSFERASE FAMILY 92 PROTEIN"/>
    <property type="match status" value="1"/>
</dbReference>
<proteinExistence type="predicted"/>
<dbReference type="InterPro" id="IPR008166">
    <property type="entry name" value="Glyco_transf_92"/>
</dbReference>
<evidence type="ECO:0000256" key="4">
    <source>
        <dbReference type="ARBA" id="ARBA00022692"/>
    </source>
</evidence>
<sequence length="302" mass="36058">MNKNLKENLKENLKVIRFFNIKRYINWKFKKENNNFKNYFSVALLIKNEAKYIQEWIEYHLLVGVDKFYIYDNESNDDLKKVLKPYVDQKIVEYIYFPGKHIQIYMCNDAIKRAEKESKWIALIDTDEFIVPLSEDNIPKILKKFEDSPGIEVNWMLYGSNGEAKERDGLVIERFKAHSEPSFRVNRNVKTICNPRTVLQASIHIHKYFGNLKSVNTSHKKNIVPFLERESCFENIVINHYFTRSFEEFMNKRKSGVATHQNPNYRDEKTFINQDRNDIIDPVMDKYIPVIKKNILVRNQVK</sequence>
<accession>A0ABT0AMN1</accession>
<evidence type="ECO:0000256" key="6">
    <source>
        <dbReference type="ARBA" id="ARBA00023136"/>
    </source>
</evidence>
<gene>
    <name evidence="7" type="ORF">GYN19_07460</name>
</gene>
<dbReference type="CDD" id="cd00761">
    <property type="entry name" value="Glyco_tranf_GTA_type"/>
    <property type="match status" value="1"/>
</dbReference>
<dbReference type="InterPro" id="IPR029044">
    <property type="entry name" value="Nucleotide-diphossugar_trans"/>
</dbReference>
<evidence type="ECO:0000256" key="2">
    <source>
        <dbReference type="ARBA" id="ARBA00022676"/>
    </source>
</evidence>
<dbReference type="Pfam" id="PF01697">
    <property type="entry name" value="Glyco_transf_92"/>
    <property type="match status" value="1"/>
</dbReference>
<comment type="caution">
    <text evidence="7">The sequence shown here is derived from an EMBL/GenBank/DDBJ whole genome shotgun (WGS) entry which is preliminary data.</text>
</comment>
<dbReference type="Gene3D" id="3.90.550.10">
    <property type="entry name" value="Spore Coat Polysaccharide Biosynthesis Protein SpsA, Chain A"/>
    <property type="match status" value="1"/>
</dbReference>
<name>A0ABT0AMN1_9LACT</name>
<dbReference type="SUPFAM" id="SSF53448">
    <property type="entry name" value="Nucleotide-diphospho-sugar transferases"/>
    <property type="match status" value="1"/>
</dbReference>
<keyword evidence="4" id="KW-0812">Transmembrane</keyword>
<reference evidence="7 8" key="1">
    <citation type="journal article" date="2022" name="Microbiol. Res.">
        <title>Comparative genome analysis, predicted lifestyle and antimicrobial strategies of Lactococcus carnosus and Lactococcus paracarnosus isolated from meat.</title>
        <authorList>
            <person name="Werum V."/>
            <person name="Ehrmann M."/>
            <person name="Vogel R."/>
            <person name="Hilgarth M."/>
        </authorList>
    </citation>
    <scope>NUCLEOTIDE SEQUENCE [LARGE SCALE GENOMIC DNA]</scope>
    <source>
        <strain evidence="7 8">TMW21897</strain>
    </source>
</reference>
<dbReference type="Proteomes" id="UP001522462">
    <property type="component" value="Unassembled WGS sequence"/>
</dbReference>
<evidence type="ECO:0000256" key="3">
    <source>
        <dbReference type="ARBA" id="ARBA00022679"/>
    </source>
</evidence>
<dbReference type="PANTHER" id="PTHR21461">
    <property type="entry name" value="GLYCOSYLTRANSFERASE FAMILY 92 PROTEIN"/>
    <property type="match status" value="1"/>
</dbReference>
<dbReference type="EMBL" id="JAAEDA010000010">
    <property type="protein sequence ID" value="MCJ1977791.1"/>
    <property type="molecule type" value="Genomic_DNA"/>
</dbReference>
<keyword evidence="3" id="KW-0808">Transferase</keyword>
<keyword evidence="2" id="KW-0328">Glycosyltransferase</keyword>
<keyword evidence="8" id="KW-1185">Reference proteome</keyword>
<organism evidence="7 8">
    <name type="scientific">Pseudolactococcus paracarnosus</name>
    <dbReference type="NCBI Taxonomy" id="2749962"/>
    <lineage>
        <taxon>Bacteria</taxon>
        <taxon>Bacillati</taxon>
        <taxon>Bacillota</taxon>
        <taxon>Bacilli</taxon>
        <taxon>Lactobacillales</taxon>
        <taxon>Streptococcaceae</taxon>
        <taxon>Pseudolactococcus</taxon>
    </lineage>
</organism>
<keyword evidence="6" id="KW-0472">Membrane</keyword>
<keyword evidence="5" id="KW-1133">Transmembrane helix</keyword>
<protein>
    <submittedName>
        <fullName evidence="7">Glycosyltransferase family 92 protein</fullName>
    </submittedName>
</protein>
<evidence type="ECO:0000313" key="7">
    <source>
        <dbReference type="EMBL" id="MCJ1977791.1"/>
    </source>
</evidence>
<dbReference type="RefSeq" id="WP_243914782.1">
    <property type="nucleotide sequence ID" value="NZ_JAAECY010000023.1"/>
</dbReference>
<comment type="subcellular location">
    <subcellularLocation>
        <location evidence="1">Membrane</location>
        <topology evidence="1">Single-pass membrane protein</topology>
    </subcellularLocation>
</comment>
<evidence type="ECO:0000313" key="8">
    <source>
        <dbReference type="Proteomes" id="UP001522462"/>
    </source>
</evidence>